<dbReference type="PANTHER" id="PTHR24301:SF2">
    <property type="entry name" value="THROMBOXANE-A SYNTHASE"/>
    <property type="match status" value="1"/>
</dbReference>
<dbReference type="GO" id="GO:0020037">
    <property type="term" value="F:heme binding"/>
    <property type="evidence" value="ECO:0007669"/>
    <property type="project" value="InterPro"/>
</dbReference>
<dbReference type="Proteomes" id="UP000439903">
    <property type="component" value="Unassembled WGS sequence"/>
</dbReference>
<keyword evidence="4" id="KW-0560">Oxidoreductase</keyword>
<dbReference type="PROSITE" id="PS00086">
    <property type="entry name" value="CYTOCHROME_P450"/>
    <property type="match status" value="1"/>
</dbReference>
<sequence length="527" mass="61346">MHSLKGLIPTILDLIPLAILLYILKFYYDYFTRSIPYPGPFPLPIIGNLHQYFYHRNDMSSWHRQLSSRYGGIFELYFGSNKYLMISDARIVERILNTAKNNNYFVCIETEKGLDKLQKGNNGLLFNADLKSWAFIKKVFVKTIASPNAIKTAIKFVGNVFQDLEIIWDNLIDNQGQFLNDEQKKFVDIDFIPWSKNIFAECITLLIASRQFNLLSTHYNRISNINPDDQKNSYEEFLDRLIIVSDCVQYYTTIPSFIRNLPIINLYTNYLYKNLLWTRNYASNLVKKRREEIERIENKEELTLDFLNMLLTTNASMSDEEVGDNIAEIISEGINNPSNTLSFIIYYVSNNPDIEKSVLDEIEKIFDLDSNFKVTYEDLCKLEYIDAVIKEVLRVRPVMAMISRFSDNPDQIDNYKIPASTQLVIDVIGLHMNPKYWEEPTKFNPSRFLSSNNKNNDTFDTNKNAFMNFGGGLRMCPGKQLAMTQLKILVVLLYSKYKIEVITKDPSTRNNINTQCNELKISISRRM</sequence>
<dbReference type="InterPro" id="IPR002401">
    <property type="entry name" value="Cyt_P450_E_grp-I"/>
</dbReference>
<comment type="cofactor">
    <cofactor evidence="3">
        <name>heme</name>
        <dbReference type="ChEBI" id="CHEBI:30413"/>
    </cofactor>
</comment>
<name>A0A8H3XJ57_GIGMA</name>
<dbReference type="EMBL" id="WTPW01000954">
    <property type="protein sequence ID" value="KAF0467425.1"/>
    <property type="molecule type" value="Genomic_DNA"/>
</dbReference>
<dbReference type="PRINTS" id="PR00463">
    <property type="entry name" value="EP450I"/>
</dbReference>
<evidence type="ECO:0000256" key="4">
    <source>
        <dbReference type="RuleBase" id="RU000461"/>
    </source>
</evidence>
<evidence type="ECO:0000313" key="6">
    <source>
        <dbReference type="EMBL" id="KAF0467425.1"/>
    </source>
</evidence>
<dbReference type="OrthoDB" id="1470350at2759"/>
<dbReference type="AlphaFoldDB" id="A0A8H3XJ57"/>
<dbReference type="InterPro" id="IPR001128">
    <property type="entry name" value="Cyt_P450"/>
</dbReference>
<keyword evidence="3 4" id="KW-0349">Heme</keyword>
<dbReference type="Gene3D" id="1.10.630.10">
    <property type="entry name" value="Cytochrome P450"/>
    <property type="match status" value="1"/>
</dbReference>
<gene>
    <name evidence="6" type="ORF">F8M41_026019</name>
</gene>
<dbReference type="GO" id="GO:0005506">
    <property type="term" value="F:iron ion binding"/>
    <property type="evidence" value="ECO:0007669"/>
    <property type="project" value="InterPro"/>
</dbReference>
<evidence type="ECO:0000313" key="7">
    <source>
        <dbReference type="Proteomes" id="UP000439903"/>
    </source>
</evidence>
<dbReference type="GO" id="GO:0016705">
    <property type="term" value="F:oxidoreductase activity, acting on paired donors, with incorporation or reduction of molecular oxygen"/>
    <property type="evidence" value="ECO:0007669"/>
    <property type="project" value="InterPro"/>
</dbReference>
<keyword evidence="7" id="KW-1185">Reference proteome</keyword>
<dbReference type="PANTHER" id="PTHR24301">
    <property type="entry name" value="THROMBOXANE-A SYNTHASE"/>
    <property type="match status" value="1"/>
</dbReference>
<organism evidence="6 7">
    <name type="scientific">Gigaspora margarita</name>
    <dbReference type="NCBI Taxonomy" id="4874"/>
    <lineage>
        <taxon>Eukaryota</taxon>
        <taxon>Fungi</taxon>
        <taxon>Fungi incertae sedis</taxon>
        <taxon>Mucoromycota</taxon>
        <taxon>Glomeromycotina</taxon>
        <taxon>Glomeromycetes</taxon>
        <taxon>Diversisporales</taxon>
        <taxon>Gigasporaceae</taxon>
        <taxon>Gigaspora</taxon>
    </lineage>
</organism>
<keyword evidence="5" id="KW-1133">Transmembrane helix</keyword>
<keyword evidence="5" id="KW-0472">Membrane</keyword>
<protein>
    <submittedName>
        <fullName evidence="6">Cytochrome P450</fullName>
    </submittedName>
</protein>
<dbReference type="Pfam" id="PF00067">
    <property type="entry name" value="p450"/>
    <property type="match status" value="1"/>
</dbReference>
<accession>A0A8H3XJ57</accession>
<keyword evidence="1 3" id="KW-0479">Metal-binding</keyword>
<keyword evidence="4" id="KW-0503">Monooxygenase</keyword>
<feature type="binding site" description="axial binding residue" evidence="3">
    <location>
        <position position="476"/>
    </location>
    <ligand>
        <name>heme</name>
        <dbReference type="ChEBI" id="CHEBI:30413"/>
    </ligand>
    <ligandPart>
        <name>Fe</name>
        <dbReference type="ChEBI" id="CHEBI:18248"/>
    </ligandPart>
</feature>
<evidence type="ECO:0000256" key="2">
    <source>
        <dbReference type="ARBA" id="ARBA00023004"/>
    </source>
</evidence>
<keyword evidence="5" id="KW-0812">Transmembrane</keyword>
<comment type="caution">
    <text evidence="6">The sequence shown here is derived from an EMBL/GenBank/DDBJ whole genome shotgun (WGS) entry which is preliminary data.</text>
</comment>
<dbReference type="GO" id="GO:0004497">
    <property type="term" value="F:monooxygenase activity"/>
    <property type="evidence" value="ECO:0007669"/>
    <property type="project" value="UniProtKB-KW"/>
</dbReference>
<dbReference type="PRINTS" id="PR00385">
    <property type="entry name" value="P450"/>
</dbReference>
<dbReference type="InterPro" id="IPR036396">
    <property type="entry name" value="Cyt_P450_sf"/>
</dbReference>
<evidence type="ECO:0000256" key="3">
    <source>
        <dbReference type="PIRSR" id="PIRSR602401-1"/>
    </source>
</evidence>
<proteinExistence type="inferred from homology"/>
<comment type="similarity">
    <text evidence="4">Belongs to the cytochrome P450 family.</text>
</comment>
<feature type="transmembrane region" description="Helical" evidence="5">
    <location>
        <begin position="7"/>
        <end position="28"/>
    </location>
</feature>
<reference evidence="6 7" key="1">
    <citation type="journal article" date="2019" name="Environ. Microbiol.">
        <title>At the nexus of three kingdoms: the genome of the mycorrhizal fungus Gigaspora margarita provides insights into plant, endobacterial and fungal interactions.</title>
        <authorList>
            <person name="Venice F."/>
            <person name="Ghignone S."/>
            <person name="Salvioli di Fossalunga A."/>
            <person name="Amselem J."/>
            <person name="Novero M."/>
            <person name="Xianan X."/>
            <person name="Sedzielewska Toro K."/>
            <person name="Morin E."/>
            <person name="Lipzen A."/>
            <person name="Grigoriev I.V."/>
            <person name="Henrissat B."/>
            <person name="Martin F.M."/>
            <person name="Bonfante P."/>
        </authorList>
    </citation>
    <scope>NUCLEOTIDE SEQUENCE [LARGE SCALE GENOMIC DNA]</scope>
    <source>
        <strain evidence="6 7">BEG34</strain>
    </source>
</reference>
<evidence type="ECO:0000256" key="5">
    <source>
        <dbReference type="SAM" id="Phobius"/>
    </source>
</evidence>
<keyword evidence="2 3" id="KW-0408">Iron</keyword>
<evidence type="ECO:0000256" key="1">
    <source>
        <dbReference type="ARBA" id="ARBA00022723"/>
    </source>
</evidence>
<dbReference type="SUPFAM" id="SSF48264">
    <property type="entry name" value="Cytochrome P450"/>
    <property type="match status" value="1"/>
</dbReference>
<dbReference type="InterPro" id="IPR017972">
    <property type="entry name" value="Cyt_P450_CS"/>
</dbReference>